<sequence>MFKKLVPITMLVTLSAILSHADMNMTQKNDAIFQHFEQLKQDMDKVFKQFNQDMFKEMKMDFDFPTVFSATPNTDLIDTGEAYELTMDLAGMDKESIKIEIDDNYLKVVAKSEARKEQKEDDKIIHQERKVGMVQRGMTLPKDADGHAYKSTYNNGVLTLKIPKKK</sequence>
<dbReference type="PROSITE" id="PS01031">
    <property type="entry name" value="SHSP"/>
    <property type="match status" value="1"/>
</dbReference>
<dbReference type="AlphaFoldDB" id="A0A6S6SPJ9"/>
<feature type="domain" description="SHSP" evidence="4">
    <location>
        <begin position="65"/>
        <end position="166"/>
    </location>
</feature>
<evidence type="ECO:0000313" key="5">
    <source>
        <dbReference type="EMBL" id="CAA6804907.1"/>
    </source>
</evidence>
<name>A0A6S6SPJ9_9BACT</name>
<evidence type="ECO:0000256" key="1">
    <source>
        <dbReference type="PROSITE-ProRule" id="PRU00285"/>
    </source>
</evidence>
<feature type="signal peptide" evidence="3">
    <location>
        <begin position="1"/>
        <end position="21"/>
    </location>
</feature>
<reference evidence="5" key="1">
    <citation type="submission" date="2020-01" db="EMBL/GenBank/DDBJ databases">
        <authorList>
            <person name="Meier V. D."/>
            <person name="Meier V D."/>
        </authorList>
    </citation>
    <scope>NUCLEOTIDE SEQUENCE</scope>
    <source>
        <strain evidence="5">HLG_WM_MAG_04</strain>
    </source>
</reference>
<dbReference type="PANTHER" id="PTHR11527">
    <property type="entry name" value="HEAT-SHOCK PROTEIN 20 FAMILY MEMBER"/>
    <property type="match status" value="1"/>
</dbReference>
<gene>
    <name evidence="5" type="ORF">HELGO_WM11369</name>
</gene>
<feature type="chain" id="PRO_5028189633" description="SHSP domain-containing protein" evidence="3">
    <location>
        <begin position="22"/>
        <end position="166"/>
    </location>
</feature>
<keyword evidence="3" id="KW-0732">Signal</keyword>
<protein>
    <recommendedName>
        <fullName evidence="4">SHSP domain-containing protein</fullName>
    </recommendedName>
</protein>
<evidence type="ECO:0000256" key="2">
    <source>
        <dbReference type="RuleBase" id="RU003616"/>
    </source>
</evidence>
<dbReference type="CDD" id="cd06464">
    <property type="entry name" value="ACD_sHsps-like"/>
    <property type="match status" value="1"/>
</dbReference>
<dbReference type="InterPro" id="IPR002068">
    <property type="entry name" value="A-crystallin/Hsp20_dom"/>
</dbReference>
<dbReference type="InterPro" id="IPR008978">
    <property type="entry name" value="HSP20-like_chaperone"/>
</dbReference>
<accession>A0A6S6SPJ9</accession>
<proteinExistence type="inferred from homology"/>
<evidence type="ECO:0000259" key="4">
    <source>
        <dbReference type="PROSITE" id="PS01031"/>
    </source>
</evidence>
<comment type="similarity">
    <text evidence="1 2">Belongs to the small heat shock protein (HSP20) family.</text>
</comment>
<organism evidence="5">
    <name type="scientific">uncultured Sulfurovum sp</name>
    <dbReference type="NCBI Taxonomy" id="269237"/>
    <lineage>
        <taxon>Bacteria</taxon>
        <taxon>Pseudomonadati</taxon>
        <taxon>Campylobacterota</taxon>
        <taxon>Epsilonproteobacteria</taxon>
        <taxon>Campylobacterales</taxon>
        <taxon>Sulfurovaceae</taxon>
        <taxon>Sulfurovum</taxon>
        <taxon>environmental samples</taxon>
    </lineage>
</organism>
<evidence type="ECO:0000256" key="3">
    <source>
        <dbReference type="SAM" id="SignalP"/>
    </source>
</evidence>
<dbReference type="Gene3D" id="2.60.40.790">
    <property type="match status" value="1"/>
</dbReference>
<dbReference type="Pfam" id="PF00011">
    <property type="entry name" value="HSP20"/>
    <property type="match status" value="1"/>
</dbReference>
<dbReference type="EMBL" id="CACVAX010000012">
    <property type="protein sequence ID" value="CAA6804907.1"/>
    <property type="molecule type" value="Genomic_DNA"/>
</dbReference>
<dbReference type="SUPFAM" id="SSF49764">
    <property type="entry name" value="HSP20-like chaperones"/>
    <property type="match status" value="1"/>
</dbReference>
<dbReference type="InterPro" id="IPR031107">
    <property type="entry name" value="Small_HSP"/>
</dbReference>